<keyword evidence="3" id="KW-1185">Reference proteome</keyword>
<dbReference type="KEGG" id="dfn:CVE23_08545"/>
<dbReference type="GO" id="GO:0016787">
    <property type="term" value="F:hydrolase activity"/>
    <property type="evidence" value="ECO:0007669"/>
    <property type="project" value="InterPro"/>
</dbReference>
<dbReference type="SUPFAM" id="SSF53187">
    <property type="entry name" value="Zn-dependent exopeptidases"/>
    <property type="match status" value="1"/>
</dbReference>
<evidence type="ECO:0000313" key="2">
    <source>
        <dbReference type="EMBL" id="ATZ94005.1"/>
    </source>
</evidence>
<dbReference type="GeneID" id="66564381"/>
<dbReference type="PANTHER" id="PTHR11014:SF63">
    <property type="entry name" value="METALLOPEPTIDASE, PUTATIVE (AFU_ORTHOLOGUE AFUA_6G09600)-RELATED"/>
    <property type="match status" value="1"/>
</dbReference>
<dbReference type="Proteomes" id="UP000231901">
    <property type="component" value="Chromosome"/>
</dbReference>
<gene>
    <name evidence="2" type="ORF">CVE23_08545</name>
</gene>
<evidence type="ECO:0000256" key="1">
    <source>
        <dbReference type="ARBA" id="ARBA00022801"/>
    </source>
</evidence>
<accession>A0A2K8QLR2</accession>
<protein>
    <recommendedName>
        <fullName evidence="4">Amidohydrolase</fullName>
    </recommendedName>
</protein>
<dbReference type="AlphaFoldDB" id="A0A2K8QLR2"/>
<dbReference type="InterPro" id="IPR002933">
    <property type="entry name" value="Peptidase_M20"/>
</dbReference>
<dbReference type="InterPro" id="IPR017439">
    <property type="entry name" value="Amidohydrolase"/>
</dbReference>
<reference evidence="3" key="1">
    <citation type="journal article" date="2018" name="Genome Announc.">
        <title>Complete genome sequence of a Dickeya fangzhongdai type strain causing bleeding canker of pear tree trunks.</title>
        <authorList>
            <person name="Zhao Y."/>
            <person name="Tian Y."/>
            <person name="Li X."/>
            <person name="Hu B."/>
        </authorList>
    </citation>
    <scope>NUCLEOTIDE SEQUENCE [LARGE SCALE GENOMIC DNA]</scope>
    <source>
        <strain evidence="3">DSM 101947</strain>
    </source>
</reference>
<dbReference type="RefSeq" id="WP_100849315.1">
    <property type="nucleotide sequence ID" value="NZ_BMJF01000001.1"/>
</dbReference>
<dbReference type="PANTHER" id="PTHR11014">
    <property type="entry name" value="PEPTIDASE M20 FAMILY MEMBER"/>
    <property type="match status" value="1"/>
</dbReference>
<evidence type="ECO:0000313" key="3">
    <source>
        <dbReference type="Proteomes" id="UP000231901"/>
    </source>
</evidence>
<keyword evidence="1" id="KW-0378">Hydrolase</keyword>
<dbReference type="Pfam" id="PF01546">
    <property type="entry name" value="Peptidase_M20"/>
    <property type="match status" value="1"/>
</dbReference>
<name>A0A2K8QLR2_9GAMM</name>
<proteinExistence type="predicted"/>
<organism evidence="2 3">
    <name type="scientific">Dickeya fangzhongdai</name>
    <dbReference type="NCBI Taxonomy" id="1778540"/>
    <lineage>
        <taxon>Bacteria</taxon>
        <taxon>Pseudomonadati</taxon>
        <taxon>Pseudomonadota</taxon>
        <taxon>Gammaproteobacteria</taxon>
        <taxon>Enterobacterales</taxon>
        <taxon>Pectobacteriaceae</taxon>
        <taxon>Dickeya</taxon>
    </lineage>
</organism>
<evidence type="ECO:0008006" key="4">
    <source>
        <dbReference type="Google" id="ProtNLM"/>
    </source>
</evidence>
<sequence length="150" mass="16600">MTDNELAALRRDRHAHPELGFQAHRTAERVADFLAACGLEVHTGIGGTGVVGVLHGRNRDHWVGLRADMDALPMDEQSGQPWRSQHSGAHHAFRHDGHTAMLLGAARQLAAYCHTEARFSSGPFFFIETVISSARLFFIREMTHADLPLP</sequence>
<dbReference type="Gene3D" id="3.40.630.10">
    <property type="entry name" value="Zn peptidases"/>
    <property type="match status" value="1"/>
</dbReference>
<dbReference type="EMBL" id="CP025003">
    <property type="protein sequence ID" value="ATZ94005.1"/>
    <property type="molecule type" value="Genomic_DNA"/>
</dbReference>